<dbReference type="GO" id="GO:0006952">
    <property type="term" value="P:defense response"/>
    <property type="evidence" value="ECO:0007669"/>
    <property type="project" value="UniProtKB-KW"/>
</dbReference>
<dbReference type="Gene3D" id="1.10.8.430">
    <property type="entry name" value="Helical domain of apoptotic protease-activating factors"/>
    <property type="match status" value="1"/>
</dbReference>
<dbReference type="Pfam" id="PF00931">
    <property type="entry name" value="NB-ARC"/>
    <property type="match status" value="1"/>
</dbReference>
<dbReference type="InterPro" id="IPR027417">
    <property type="entry name" value="P-loop_NTPase"/>
</dbReference>
<accession>A0ABD3K9Y3</accession>
<dbReference type="GO" id="GO:0051707">
    <property type="term" value="P:response to other organism"/>
    <property type="evidence" value="ECO:0007669"/>
    <property type="project" value="UniProtKB-ARBA"/>
</dbReference>
<dbReference type="SMART" id="SM00369">
    <property type="entry name" value="LRR_TYP"/>
    <property type="match status" value="5"/>
</dbReference>
<sequence length="1176" mass="133674">MALVAMKRKRDSDTTMSSSMSGGDKPVGAEFEVFLNFRGPDTRLNFTDYLYHSLNGAGIRVFIHNEEIRKGEKIGEELLSAINGSKIYVPIFSINYASSAICLRELTHMVECSRTSTDKVIIPIFFDVDPYDVKLKTGLYVDALKRHEDKFSYDEVQRWKEALIEVASIKGWHCRDRGQGELIKLFTDEISMRLARGARVVPDHLVGIDYHVQNVMYMLGEDSLDVRFVIIHGMGGIGKTTLANVVFNQIASQFDGCSFLSDISQISQQGKIVKLQKRLLSDILKSESLKFHDTNFGINMIKSRCHHKKVLIVLDNLDKRDQLVKLAEKCEWFGPGSRIIVTTRDISIFKINKNKASRHPKVYYFYEMKEMNENCAIQLFSRYAFESDAPPCEYDKITREIVKITGGLPLSLVVIGSSLYLESEEVWDDVLAKLKKKPHKEVQEVLKVSYDMLEYEQKEIFLDIACHMAGERRSDAIFMWSACQLYPNEAIPILINKSLIKIKNDHIWMHDQLRDLGRELVRSESIKNPGEQSRIWCTTVAMDVIRKKEGTKEIVALKLGGQSQVCNFTSEDISRLVNLRFLELDGGNFVGDFQNLLLELRWLSWKNCPSKFQATNFSPSNLVVLKISESDITDDWSGWAQIMGKCRLRALHLMSCRRLIKTPDFSTSFTLERLVIKNCYRLVEIDPSITMLQHLKHLEIKGCIVLRVLKGAPTMLNLDMGRQSWLDSLGNLKRLSTLRMENLALLELPDSIGDIPSLQVLSLCNSSVEKLPESIRKLKNLVKLTLSSTNIVELPDSIGELKKLEILDMERCELRKLPKTIGMLEKLEELDASFCIFLEGEIPMEIGALSSLKVLNLTATRISEVPPSISRLSQLTGLLLDYCEELQQLPDLPTSLAHLDIPSSALQRIPDLSNLTDLRTLNISEIGRRRYVDMPRAPLNACQPQDLQWLGRLTRLSVLTLDLSDITALPADFANSLIGLRGLSLPSSTFQSLERIPPKIRGLRFFDLESTDGWSNLHIFKYLAHLEICRSCLTEIPLDVLGQLENLRWLSVSECQVLERLSHLPSLRNLRCLFVTECPKLVGIQGLELLESLEELRVCYCPSLKELPDLSNLQNLCQLRLSHCDSLESLPVVNKEKCRLDVFKCKMVPNNSSPEYKLFAERIASIRHALNGNIAF</sequence>
<proteinExistence type="predicted"/>
<feature type="region of interest" description="Disordered" evidence="4">
    <location>
        <begin position="1"/>
        <end position="23"/>
    </location>
</feature>
<dbReference type="Pfam" id="PF01582">
    <property type="entry name" value="TIR"/>
    <property type="match status" value="1"/>
</dbReference>
<dbReference type="AlphaFoldDB" id="A0ABD3K9Y3"/>
<dbReference type="SMART" id="SM00255">
    <property type="entry name" value="TIR"/>
    <property type="match status" value="1"/>
</dbReference>
<keyword evidence="2" id="KW-0677">Repeat</keyword>
<comment type="caution">
    <text evidence="6">The sequence shown here is derived from an EMBL/GenBank/DDBJ whole genome shotgun (WGS) entry which is preliminary data.</text>
</comment>
<protein>
    <recommendedName>
        <fullName evidence="5">TIR domain-containing protein</fullName>
    </recommendedName>
</protein>
<keyword evidence="1" id="KW-0433">Leucine-rich repeat</keyword>
<dbReference type="PANTHER" id="PTHR11017:SF570">
    <property type="entry name" value="DISEASE RESISTANCE PROTEIN (TIR-NBS CLASS)-RELATED"/>
    <property type="match status" value="1"/>
</dbReference>
<gene>
    <name evidence="6" type="ORF">ACJRO7_025722</name>
</gene>
<dbReference type="SUPFAM" id="SSF52200">
    <property type="entry name" value="Toll/Interleukin receptor TIR domain"/>
    <property type="match status" value="1"/>
</dbReference>
<dbReference type="SUPFAM" id="SSF52540">
    <property type="entry name" value="P-loop containing nucleoside triphosphate hydrolases"/>
    <property type="match status" value="1"/>
</dbReference>
<dbReference type="InterPro" id="IPR003591">
    <property type="entry name" value="Leu-rich_rpt_typical-subtyp"/>
</dbReference>
<dbReference type="Pfam" id="PF23598">
    <property type="entry name" value="LRR_14"/>
    <property type="match status" value="1"/>
</dbReference>
<dbReference type="Gene3D" id="3.40.50.10140">
    <property type="entry name" value="Toll/interleukin-1 receptor homology (TIR) domain"/>
    <property type="match status" value="1"/>
</dbReference>
<dbReference type="PANTHER" id="PTHR11017">
    <property type="entry name" value="LEUCINE-RICH REPEAT-CONTAINING PROTEIN"/>
    <property type="match status" value="1"/>
</dbReference>
<feature type="domain" description="TIR" evidence="5">
    <location>
        <begin position="29"/>
        <end position="194"/>
    </location>
</feature>
<dbReference type="InterPro" id="IPR055414">
    <property type="entry name" value="LRR_R13L4/SHOC2-like"/>
</dbReference>
<evidence type="ECO:0000256" key="4">
    <source>
        <dbReference type="SAM" id="MobiDB-lite"/>
    </source>
</evidence>
<dbReference type="InterPro" id="IPR001611">
    <property type="entry name" value="Leu-rich_rpt"/>
</dbReference>
<dbReference type="Gene3D" id="3.80.10.10">
    <property type="entry name" value="Ribonuclease Inhibitor"/>
    <property type="match status" value="3"/>
</dbReference>
<keyword evidence="7" id="KW-1185">Reference proteome</keyword>
<dbReference type="InterPro" id="IPR032675">
    <property type="entry name" value="LRR_dom_sf"/>
</dbReference>
<dbReference type="SUPFAM" id="SSF52058">
    <property type="entry name" value="L domain-like"/>
    <property type="match status" value="2"/>
</dbReference>
<dbReference type="PRINTS" id="PR00364">
    <property type="entry name" value="DISEASERSIST"/>
</dbReference>
<evidence type="ECO:0000256" key="3">
    <source>
        <dbReference type="ARBA" id="ARBA00022821"/>
    </source>
</evidence>
<dbReference type="PROSITE" id="PS50104">
    <property type="entry name" value="TIR"/>
    <property type="match status" value="1"/>
</dbReference>
<name>A0ABD3K9Y3_EUCGL</name>
<dbReference type="Gene3D" id="3.40.50.300">
    <property type="entry name" value="P-loop containing nucleotide triphosphate hydrolases"/>
    <property type="match status" value="1"/>
</dbReference>
<dbReference type="InterPro" id="IPR044974">
    <property type="entry name" value="Disease_R_plants"/>
</dbReference>
<feature type="compositionally biased region" description="Low complexity" evidence="4">
    <location>
        <begin position="14"/>
        <end position="23"/>
    </location>
</feature>
<evidence type="ECO:0000256" key="1">
    <source>
        <dbReference type="ARBA" id="ARBA00022614"/>
    </source>
</evidence>
<dbReference type="InterPro" id="IPR042197">
    <property type="entry name" value="Apaf_helical"/>
</dbReference>
<organism evidence="6 7">
    <name type="scientific">Eucalyptus globulus</name>
    <name type="common">Tasmanian blue gum</name>
    <dbReference type="NCBI Taxonomy" id="34317"/>
    <lineage>
        <taxon>Eukaryota</taxon>
        <taxon>Viridiplantae</taxon>
        <taxon>Streptophyta</taxon>
        <taxon>Embryophyta</taxon>
        <taxon>Tracheophyta</taxon>
        <taxon>Spermatophyta</taxon>
        <taxon>Magnoliopsida</taxon>
        <taxon>eudicotyledons</taxon>
        <taxon>Gunneridae</taxon>
        <taxon>Pentapetalae</taxon>
        <taxon>rosids</taxon>
        <taxon>malvids</taxon>
        <taxon>Myrtales</taxon>
        <taxon>Myrtaceae</taxon>
        <taxon>Myrtoideae</taxon>
        <taxon>Eucalypteae</taxon>
        <taxon>Eucalyptus</taxon>
    </lineage>
</organism>
<dbReference type="InterPro" id="IPR058192">
    <property type="entry name" value="WHD_ROQ1-like"/>
</dbReference>
<evidence type="ECO:0000313" key="7">
    <source>
        <dbReference type="Proteomes" id="UP001634007"/>
    </source>
</evidence>
<reference evidence="6 7" key="1">
    <citation type="submission" date="2024-11" db="EMBL/GenBank/DDBJ databases">
        <title>Chromosome-level genome assembly of Eucalyptus globulus Labill. provides insights into its genome evolution.</title>
        <authorList>
            <person name="Li X."/>
        </authorList>
    </citation>
    <scope>NUCLEOTIDE SEQUENCE [LARGE SCALE GENOMIC DNA]</scope>
    <source>
        <strain evidence="6">CL2024</strain>
        <tissue evidence="6">Fresh tender leaves</tissue>
    </source>
</reference>
<dbReference type="InterPro" id="IPR002182">
    <property type="entry name" value="NB-ARC"/>
</dbReference>
<evidence type="ECO:0000259" key="5">
    <source>
        <dbReference type="PROSITE" id="PS50104"/>
    </source>
</evidence>
<dbReference type="InterPro" id="IPR000157">
    <property type="entry name" value="TIR_dom"/>
</dbReference>
<dbReference type="Pfam" id="PF13855">
    <property type="entry name" value="LRR_8"/>
    <property type="match status" value="1"/>
</dbReference>
<evidence type="ECO:0000313" key="6">
    <source>
        <dbReference type="EMBL" id="KAL3736835.1"/>
    </source>
</evidence>
<keyword evidence="3" id="KW-0611">Plant defense</keyword>
<dbReference type="InterPro" id="IPR035897">
    <property type="entry name" value="Toll_tir_struct_dom_sf"/>
</dbReference>
<evidence type="ECO:0000256" key="2">
    <source>
        <dbReference type="ARBA" id="ARBA00022737"/>
    </source>
</evidence>
<dbReference type="Proteomes" id="UP001634007">
    <property type="component" value="Unassembled WGS sequence"/>
</dbReference>
<dbReference type="EMBL" id="JBJKBG010000006">
    <property type="protein sequence ID" value="KAL3736835.1"/>
    <property type="molecule type" value="Genomic_DNA"/>
</dbReference>
<dbReference type="Pfam" id="PF23282">
    <property type="entry name" value="WHD_ROQ1"/>
    <property type="match status" value="1"/>
</dbReference>